<dbReference type="GO" id="GO:0015628">
    <property type="term" value="P:protein secretion by the type II secretion system"/>
    <property type="evidence" value="ECO:0007669"/>
    <property type="project" value="InterPro"/>
</dbReference>
<evidence type="ECO:0000256" key="1">
    <source>
        <dbReference type="ARBA" id="ARBA00004377"/>
    </source>
</evidence>
<dbReference type="InterPro" id="IPR024230">
    <property type="entry name" value="GspL_cyto_dom"/>
</dbReference>
<comment type="subcellular location">
    <subcellularLocation>
        <location evidence="1">Cell inner membrane</location>
        <topology evidence="1">Single-pass membrane protein</topology>
    </subcellularLocation>
</comment>
<comment type="caution">
    <text evidence="11">The sequence shown here is derived from an EMBL/GenBank/DDBJ whole genome shotgun (WGS) entry which is preliminary data.</text>
</comment>
<keyword evidence="3" id="KW-1003">Cell membrane</keyword>
<accession>A0A1J5S4Q2</accession>
<sequence length="399" mass="42646">MSLLRIYCSSSDSPQRCRWALLDGRHEPVVGEGRLSEAPRRVERIQLLIPAAQVRLACVDLPQGAAGSALAFAIEEETLGEPDGQRVTRIGSTGERDVLAIMNRDGLQPWLAALDAQGTRDYELYSEILLLPLIPGQWSLAWDGREGFVRSGEFEGAATDCGDRSTPPLALRLMLEASAKGGAAPAAIAVYLTTTDAAVAPDLAAWQAELGLALHLAGHWDWQTAPAEAGLPLGRDRRPWRLPPGLLGRLRPAAWIVGLALALHAVSLVADWTRLARQQQSLRSRMVAQFRSAFPDAVAVVDPPLQMRRKLADARHKAGLADSGDFLPMLGIVAGAAGELPAGSLRIVSYENGRMSLEVAAEEAAVRRLVTRLGRAGLNVAAAAVRGRSGTTVITVRAS</sequence>
<proteinExistence type="predicted"/>
<evidence type="ECO:0000256" key="3">
    <source>
        <dbReference type="ARBA" id="ARBA00022475"/>
    </source>
</evidence>
<evidence type="ECO:0000256" key="5">
    <source>
        <dbReference type="ARBA" id="ARBA00022692"/>
    </source>
</evidence>
<evidence type="ECO:0000256" key="2">
    <source>
        <dbReference type="ARBA" id="ARBA00022448"/>
    </source>
</evidence>
<evidence type="ECO:0000256" key="4">
    <source>
        <dbReference type="ARBA" id="ARBA00022519"/>
    </source>
</evidence>
<evidence type="ECO:0000259" key="9">
    <source>
        <dbReference type="Pfam" id="PF05134"/>
    </source>
</evidence>
<dbReference type="SUPFAM" id="SSF53067">
    <property type="entry name" value="Actin-like ATPase domain"/>
    <property type="match status" value="1"/>
</dbReference>
<evidence type="ECO:0000259" key="10">
    <source>
        <dbReference type="Pfam" id="PF12693"/>
    </source>
</evidence>
<organism evidence="11">
    <name type="scientific">mine drainage metagenome</name>
    <dbReference type="NCBI Taxonomy" id="410659"/>
    <lineage>
        <taxon>unclassified sequences</taxon>
        <taxon>metagenomes</taxon>
        <taxon>ecological metagenomes</taxon>
    </lineage>
</organism>
<keyword evidence="7" id="KW-1133">Transmembrane helix</keyword>
<dbReference type="GO" id="GO:0005886">
    <property type="term" value="C:plasma membrane"/>
    <property type="evidence" value="ECO:0007669"/>
    <property type="project" value="UniProtKB-SubCell"/>
</dbReference>
<dbReference type="Gene3D" id="3.30.420.380">
    <property type="match status" value="1"/>
</dbReference>
<keyword evidence="8" id="KW-0472">Membrane</keyword>
<evidence type="ECO:0000256" key="6">
    <source>
        <dbReference type="ARBA" id="ARBA00022927"/>
    </source>
</evidence>
<evidence type="ECO:0000313" key="11">
    <source>
        <dbReference type="EMBL" id="OIR03050.1"/>
    </source>
</evidence>
<reference evidence="11" key="1">
    <citation type="submission" date="2016-10" db="EMBL/GenBank/DDBJ databases">
        <title>Sequence of Gallionella enrichment culture.</title>
        <authorList>
            <person name="Poehlein A."/>
            <person name="Muehling M."/>
            <person name="Daniel R."/>
        </authorList>
    </citation>
    <scope>NUCLEOTIDE SEQUENCE</scope>
</reference>
<evidence type="ECO:0000256" key="7">
    <source>
        <dbReference type="ARBA" id="ARBA00022989"/>
    </source>
</evidence>
<protein>
    <submittedName>
        <fullName evidence="11">GspL periplasmic domain protein</fullName>
    </submittedName>
</protein>
<evidence type="ECO:0000256" key="8">
    <source>
        <dbReference type="ARBA" id="ARBA00023136"/>
    </source>
</evidence>
<dbReference type="NCBIfam" id="TIGR01709">
    <property type="entry name" value="typeII_sec_gspL"/>
    <property type="match status" value="1"/>
</dbReference>
<keyword evidence="6" id="KW-0653">Protein transport</keyword>
<dbReference type="InterPro" id="IPR007812">
    <property type="entry name" value="T2SS_protein-GspL"/>
</dbReference>
<keyword evidence="5" id="KW-0812">Transmembrane</keyword>
<dbReference type="Pfam" id="PF12693">
    <property type="entry name" value="GspL_C"/>
    <property type="match status" value="1"/>
</dbReference>
<name>A0A1J5S4Q2_9ZZZZ</name>
<dbReference type="GO" id="GO:0015627">
    <property type="term" value="C:type II protein secretion system complex"/>
    <property type="evidence" value="ECO:0007669"/>
    <property type="project" value="InterPro"/>
</dbReference>
<feature type="domain" description="GspL periplasmic" evidence="10">
    <location>
        <begin position="249"/>
        <end position="382"/>
    </location>
</feature>
<dbReference type="GO" id="GO:0009276">
    <property type="term" value="C:Gram-negative-bacterium-type cell wall"/>
    <property type="evidence" value="ECO:0007669"/>
    <property type="project" value="InterPro"/>
</dbReference>
<gene>
    <name evidence="11" type="ORF">GALL_148280</name>
</gene>
<dbReference type="EMBL" id="MLJW01000069">
    <property type="protein sequence ID" value="OIR03050.1"/>
    <property type="molecule type" value="Genomic_DNA"/>
</dbReference>
<dbReference type="PIRSF" id="PIRSF015761">
    <property type="entry name" value="Protein_L"/>
    <property type="match status" value="1"/>
</dbReference>
<dbReference type="InterPro" id="IPR043129">
    <property type="entry name" value="ATPase_NBD"/>
</dbReference>
<keyword evidence="2" id="KW-0813">Transport</keyword>
<dbReference type="Pfam" id="PF05134">
    <property type="entry name" value="T2SSL"/>
    <property type="match status" value="1"/>
</dbReference>
<keyword evidence="4" id="KW-0997">Cell inner membrane</keyword>
<dbReference type="InterPro" id="IPR025691">
    <property type="entry name" value="GspL_pp_dom"/>
</dbReference>
<feature type="domain" description="GspL cytoplasmic actin-ATPase-like" evidence="9">
    <location>
        <begin position="42"/>
        <end position="160"/>
    </location>
</feature>
<dbReference type="AlphaFoldDB" id="A0A1J5S4Q2"/>